<organism evidence="1 2">
    <name type="scientific">Rhodococcus tibetensis</name>
    <dbReference type="NCBI Taxonomy" id="2965064"/>
    <lineage>
        <taxon>Bacteria</taxon>
        <taxon>Bacillati</taxon>
        <taxon>Actinomycetota</taxon>
        <taxon>Actinomycetes</taxon>
        <taxon>Mycobacteriales</taxon>
        <taxon>Nocardiaceae</taxon>
        <taxon>Rhodococcus</taxon>
    </lineage>
</organism>
<evidence type="ECO:0000313" key="2">
    <source>
        <dbReference type="Proteomes" id="UP001524501"/>
    </source>
</evidence>
<protein>
    <submittedName>
        <fullName evidence="1">Uncharacterized protein</fullName>
    </submittedName>
</protein>
<dbReference type="RefSeq" id="WP_255969790.1">
    <property type="nucleotide sequence ID" value="NZ_JANFQF010000011.1"/>
</dbReference>
<name>A0ABT1QDS7_9NOCA</name>
<keyword evidence="2" id="KW-1185">Reference proteome</keyword>
<sequence>MHNIDRPQFIVRMMRQNFPHVGATIPAAFTAALDKLTETYDITGQVVDPADPTWRRDLSAAVIAAVASGSDIADDKTVRELLVRKQLSEAGVPGMVRDHVELLRRQVIVEHSDDLLDELHRAFVVAAETIEEARTKIPALDLSSREGLSSVTATHMTLWGRAYDAAERIRTLVPLWAMIAMLTHPNIGVQNDMRPLVIADLTADQLDRIPTPRDLDSAVLGAVLHGFPLSLATPDEFRERCERVREEWQERDKAHSHA</sequence>
<accession>A0ABT1QDS7</accession>
<comment type="caution">
    <text evidence="1">The sequence shown here is derived from an EMBL/GenBank/DDBJ whole genome shotgun (WGS) entry which is preliminary data.</text>
</comment>
<reference evidence="1 2" key="1">
    <citation type="submission" date="2022-07" db="EMBL/GenBank/DDBJ databases">
        <title>Degradation activity of malathion, p-nitrophenol and potential low-temperature adaptation strategy of Rhodococcus sp. FXJ9.536.</title>
        <authorList>
            <person name="Huang J."/>
            <person name="Huang Y."/>
        </authorList>
    </citation>
    <scope>NUCLEOTIDE SEQUENCE [LARGE SCALE GENOMIC DNA]</scope>
    <source>
        <strain evidence="1 2">FXJ9.536</strain>
    </source>
</reference>
<evidence type="ECO:0000313" key="1">
    <source>
        <dbReference type="EMBL" id="MCQ4120439.1"/>
    </source>
</evidence>
<gene>
    <name evidence="1" type="ORF">NOF53_14885</name>
</gene>
<proteinExistence type="predicted"/>
<dbReference type="EMBL" id="JANFQF010000011">
    <property type="protein sequence ID" value="MCQ4120439.1"/>
    <property type="molecule type" value="Genomic_DNA"/>
</dbReference>
<dbReference type="Proteomes" id="UP001524501">
    <property type="component" value="Unassembled WGS sequence"/>
</dbReference>